<evidence type="ECO:0000313" key="4">
    <source>
        <dbReference type="Proteomes" id="UP001500851"/>
    </source>
</evidence>
<gene>
    <name evidence="3" type="ORF">GCM10009768_14600</name>
</gene>
<feature type="transmembrane region" description="Helical" evidence="2">
    <location>
        <begin position="87"/>
        <end position="108"/>
    </location>
</feature>
<feature type="transmembrane region" description="Helical" evidence="2">
    <location>
        <begin position="32"/>
        <end position="52"/>
    </location>
</feature>
<feature type="transmembrane region" description="Helical" evidence="2">
    <location>
        <begin position="171"/>
        <end position="190"/>
    </location>
</feature>
<name>A0ABP4XP15_9MICO</name>
<feature type="transmembrane region" description="Helical" evidence="2">
    <location>
        <begin position="139"/>
        <end position="159"/>
    </location>
</feature>
<evidence type="ECO:0000256" key="1">
    <source>
        <dbReference type="SAM" id="MobiDB-lite"/>
    </source>
</evidence>
<feature type="compositionally biased region" description="Low complexity" evidence="1">
    <location>
        <begin position="9"/>
        <end position="23"/>
    </location>
</feature>
<proteinExistence type="predicted"/>
<keyword evidence="2" id="KW-0812">Transmembrane</keyword>
<accession>A0ABP4XP15</accession>
<feature type="region of interest" description="Disordered" evidence="1">
    <location>
        <begin position="1"/>
        <end position="23"/>
    </location>
</feature>
<evidence type="ECO:0000256" key="2">
    <source>
        <dbReference type="SAM" id="Phobius"/>
    </source>
</evidence>
<dbReference type="Proteomes" id="UP001500851">
    <property type="component" value="Unassembled WGS sequence"/>
</dbReference>
<organism evidence="3 4">
    <name type="scientific">Leucobacter iarius</name>
    <dbReference type="NCBI Taxonomy" id="333963"/>
    <lineage>
        <taxon>Bacteria</taxon>
        <taxon>Bacillati</taxon>
        <taxon>Actinomycetota</taxon>
        <taxon>Actinomycetes</taxon>
        <taxon>Micrococcales</taxon>
        <taxon>Microbacteriaceae</taxon>
        <taxon>Leucobacter</taxon>
    </lineage>
</organism>
<keyword evidence="4" id="KW-1185">Reference proteome</keyword>
<keyword evidence="2" id="KW-0472">Membrane</keyword>
<dbReference type="RefSeq" id="WP_344031024.1">
    <property type="nucleotide sequence ID" value="NZ_BAAAOB010000001.1"/>
</dbReference>
<dbReference type="EMBL" id="BAAAOB010000001">
    <property type="protein sequence ID" value="GAA1786724.1"/>
    <property type="molecule type" value="Genomic_DNA"/>
</dbReference>
<sequence>MAASDTESADPGAAEAGAETESPAASAAAKTGAVVGTTAGIATLFLLLRLLAVSEWNWGTAGAVADSFDFGDALPIAFGTLFARPELTGALIALLLPLALLHVLWPIGGRVGLPSLGRVLAAVALVTVAYVWIRTFHSWWVGIGALAFGGILVAARLIWTRGVGHRIVAGVMRSVGGIAVIGVLLLAVLVDTPWVSKERIETGSGAIEGWVLEVQPGFLKVLTEQREVEILPTADVTARRIIEE</sequence>
<reference evidence="4" key="1">
    <citation type="journal article" date="2019" name="Int. J. Syst. Evol. Microbiol.">
        <title>The Global Catalogue of Microorganisms (GCM) 10K type strain sequencing project: providing services to taxonomists for standard genome sequencing and annotation.</title>
        <authorList>
            <consortium name="The Broad Institute Genomics Platform"/>
            <consortium name="The Broad Institute Genome Sequencing Center for Infectious Disease"/>
            <person name="Wu L."/>
            <person name="Ma J."/>
        </authorList>
    </citation>
    <scope>NUCLEOTIDE SEQUENCE [LARGE SCALE GENOMIC DNA]</scope>
    <source>
        <strain evidence="4">JCM 14736</strain>
    </source>
</reference>
<evidence type="ECO:0008006" key="5">
    <source>
        <dbReference type="Google" id="ProtNLM"/>
    </source>
</evidence>
<protein>
    <recommendedName>
        <fullName evidence="5">Dolichyl-phosphate-mannose-protein mannosyltransferase</fullName>
    </recommendedName>
</protein>
<comment type="caution">
    <text evidence="3">The sequence shown here is derived from an EMBL/GenBank/DDBJ whole genome shotgun (WGS) entry which is preliminary data.</text>
</comment>
<evidence type="ECO:0000313" key="3">
    <source>
        <dbReference type="EMBL" id="GAA1786724.1"/>
    </source>
</evidence>
<keyword evidence="2" id="KW-1133">Transmembrane helix</keyword>
<feature type="transmembrane region" description="Helical" evidence="2">
    <location>
        <begin position="115"/>
        <end position="133"/>
    </location>
</feature>